<dbReference type="PANTHER" id="PTHR30069">
    <property type="entry name" value="TONB-DEPENDENT OUTER MEMBRANE RECEPTOR"/>
    <property type="match status" value="1"/>
</dbReference>
<dbReference type="PANTHER" id="PTHR30069:SF29">
    <property type="entry name" value="HEMOGLOBIN AND HEMOGLOBIN-HAPTOGLOBIN-BINDING PROTEIN 1-RELATED"/>
    <property type="match status" value="1"/>
</dbReference>
<organism evidence="3">
    <name type="scientific">termite gut metagenome</name>
    <dbReference type="NCBI Taxonomy" id="433724"/>
    <lineage>
        <taxon>unclassified sequences</taxon>
        <taxon>metagenomes</taxon>
        <taxon>organismal metagenomes</taxon>
    </lineage>
</organism>
<dbReference type="InterPro" id="IPR039426">
    <property type="entry name" value="TonB-dep_rcpt-like"/>
</dbReference>
<dbReference type="Pfam" id="PF13715">
    <property type="entry name" value="CarbopepD_reg_2"/>
    <property type="match status" value="1"/>
</dbReference>
<reference evidence="3" key="1">
    <citation type="submission" date="2019-03" db="EMBL/GenBank/DDBJ databases">
        <title>Single cell metagenomics reveals metabolic interactions within the superorganism composed of flagellate Streblomastix strix and complex community of Bacteroidetes bacteria on its surface.</title>
        <authorList>
            <person name="Treitli S.C."/>
            <person name="Kolisko M."/>
            <person name="Husnik F."/>
            <person name="Keeling P."/>
            <person name="Hampl V."/>
        </authorList>
    </citation>
    <scope>NUCLEOTIDE SEQUENCE</scope>
    <source>
        <strain evidence="3">STM</strain>
    </source>
</reference>
<dbReference type="GO" id="GO:0015344">
    <property type="term" value="F:siderophore uptake transmembrane transporter activity"/>
    <property type="evidence" value="ECO:0007669"/>
    <property type="project" value="TreeGrafter"/>
</dbReference>
<accession>A0A5J4QNB5</accession>
<dbReference type="PROSITE" id="PS52016">
    <property type="entry name" value="TONB_DEPENDENT_REC_3"/>
    <property type="match status" value="1"/>
</dbReference>
<feature type="domain" description="TonB-dependent receptor plug" evidence="2">
    <location>
        <begin position="134"/>
        <end position="240"/>
    </location>
</feature>
<evidence type="ECO:0000256" key="1">
    <source>
        <dbReference type="ARBA" id="ARBA00022729"/>
    </source>
</evidence>
<keyword evidence="1" id="KW-0732">Signal</keyword>
<dbReference type="Gene3D" id="2.60.40.1120">
    <property type="entry name" value="Carboxypeptidase-like, regulatory domain"/>
    <property type="match status" value="1"/>
</dbReference>
<dbReference type="SUPFAM" id="SSF49464">
    <property type="entry name" value="Carboxypeptidase regulatory domain-like"/>
    <property type="match status" value="1"/>
</dbReference>
<dbReference type="Gene3D" id="2.170.130.10">
    <property type="entry name" value="TonB-dependent receptor, plug domain"/>
    <property type="match status" value="1"/>
</dbReference>
<gene>
    <name evidence="3" type="ORF">EZS27_027130</name>
</gene>
<dbReference type="SUPFAM" id="SSF56935">
    <property type="entry name" value="Porins"/>
    <property type="match status" value="1"/>
</dbReference>
<comment type="caution">
    <text evidence="3">The sequence shown here is derived from an EMBL/GenBank/DDBJ whole genome shotgun (WGS) entry which is preliminary data.</text>
</comment>
<dbReference type="InterPro" id="IPR008969">
    <property type="entry name" value="CarboxyPept-like_regulatory"/>
</dbReference>
<name>A0A5J4QNB5_9ZZZZ</name>
<dbReference type="AlphaFoldDB" id="A0A5J4QNB5"/>
<evidence type="ECO:0000259" key="2">
    <source>
        <dbReference type="Pfam" id="PF07715"/>
    </source>
</evidence>
<dbReference type="Pfam" id="PF07715">
    <property type="entry name" value="Plug"/>
    <property type="match status" value="1"/>
</dbReference>
<protein>
    <submittedName>
        <fullName evidence="3">TonB-dependent receptor SusC</fullName>
    </submittedName>
</protein>
<dbReference type="EMBL" id="SNRY01002808">
    <property type="protein sequence ID" value="KAA6323427.1"/>
    <property type="molecule type" value="Genomic_DNA"/>
</dbReference>
<dbReference type="InterPro" id="IPR012910">
    <property type="entry name" value="Plug_dom"/>
</dbReference>
<proteinExistence type="predicted"/>
<evidence type="ECO:0000313" key="3">
    <source>
        <dbReference type="EMBL" id="KAA6323427.1"/>
    </source>
</evidence>
<dbReference type="GO" id="GO:0044718">
    <property type="term" value="P:siderophore transmembrane transport"/>
    <property type="evidence" value="ECO:0007669"/>
    <property type="project" value="TreeGrafter"/>
</dbReference>
<dbReference type="InterPro" id="IPR037066">
    <property type="entry name" value="Plug_dom_sf"/>
</dbReference>
<sequence>MNMTSLELFARKFFLTRRYLNVFFLLFAFSVSAFTQAQTTISGKVLDEGGESIIGASVSVKSGVQGAVTDINGKFSFTVSRVPVSLVVNYLGYKSQEVEVYDAKATLVITLQEKVNSLDEVVVAAGGIFRARREQGYTTAKVTDTELVAGKAPTLAGGLTAKIPGLQVNAISSGVNPTYRLVLRGNRSITGNNQALIVVDNAIVSGDFLNSINPSDIDNIQVLNGAAGSALYGSEASNGVLLVTTKVGTKGKPQIKVSHTTTLEQISFFPKMSGTLWARCYRQRTEI</sequence>
<keyword evidence="3" id="KW-0675">Receptor</keyword>